<dbReference type="Pfam" id="PF00067">
    <property type="entry name" value="p450"/>
    <property type="match status" value="1"/>
</dbReference>
<evidence type="ECO:0000256" key="3">
    <source>
        <dbReference type="ARBA" id="ARBA00022692"/>
    </source>
</evidence>
<protein>
    <recommendedName>
        <fullName evidence="11">Cytochrome P450</fullName>
    </recommendedName>
</protein>
<evidence type="ECO:0008006" key="11">
    <source>
        <dbReference type="Google" id="ProtNLM"/>
    </source>
</evidence>
<organism evidence="9 10">
    <name type="scientific">Hydnomerulius pinastri MD-312</name>
    <dbReference type="NCBI Taxonomy" id="994086"/>
    <lineage>
        <taxon>Eukaryota</taxon>
        <taxon>Fungi</taxon>
        <taxon>Dikarya</taxon>
        <taxon>Basidiomycota</taxon>
        <taxon>Agaricomycotina</taxon>
        <taxon>Agaricomycetes</taxon>
        <taxon>Agaricomycetidae</taxon>
        <taxon>Boletales</taxon>
        <taxon>Boletales incertae sedis</taxon>
        <taxon>Leucogyrophana</taxon>
    </lineage>
</organism>
<dbReference type="EMBL" id="KN839857">
    <property type="protein sequence ID" value="KIJ62200.1"/>
    <property type="molecule type" value="Genomic_DNA"/>
</dbReference>
<dbReference type="InterPro" id="IPR050665">
    <property type="entry name" value="Cytochrome_P450_Monooxygen"/>
</dbReference>
<dbReference type="HOGENOM" id="CLU_870333_0_0_1"/>
<keyword evidence="4" id="KW-0479">Metal-binding</keyword>
<dbReference type="InterPro" id="IPR036396">
    <property type="entry name" value="Cyt_P450_sf"/>
</dbReference>
<accession>A0A0C9VVR9</accession>
<dbReference type="InterPro" id="IPR001128">
    <property type="entry name" value="Cyt_P450"/>
</dbReference>
<evidence type="ECO:0000256" key="5">
    <source>
        <dbReference type="ARBA" id="ARBA00022989"/>
    </source>
</evidence>
<keyword evidence="3" id="KW-0812">Transmembrane</keyword>
<comment type="subcellular location">
    <subcellularLocation>
        <location evidence="1">Membrane</location>
    </subcellularLocation>
</comment>
<reference evidence="9 10" key="1">
    <citation type="submission" date="2014-04" db="EMBL/GenBank/DDBJ databases">
        <title>Evolutionary Origins and Diversification of the Mycorrhizal Mutualists.</title>
        <authorList>
            <consortium name="DOE Joint Genome Institute"/>
            <consortium name="Mycorrhizal Genomics Consortium"/>
            <person name="Kohler A."/>
            <person name="Kuo A."/>
            <person name="Nagy L.G."/>
            <person name="Floudas D."/>
            <person name="Copeland A."/>
            <person name="Barry K.W."/>
            <person name="Cichocki N."/>
            <person name="Veneault-Fourrey C."/>
            <person name="LaButti K."/>
            <person name="Lindquist E.A."/>
            <person name="Lipzen A."/>
            <person name="Lundell T."/>
            <person name="Morin E."/>
            <person name="Murat C."/>
            <person name="Riley R."/>
            <person name="Ohm R."/>
            <person name="Sun H."/>
            <person name="Tunlid A."/>
            <person name="Henrissat B."/>
            <person name="Grigoriev I.V."/>
            <person name="Hibbett D.S."/>
            <person name="Martin F."/>
        </authorList>
    </citation>
    <scope>NUCLEOTIDE SEQUENCE [LARGE SCALE GENOMIC DNA]</scope>
    <source>
        <strain evidence="9 10">MD-312</strain>
    </source>
</reference>
<dbReference type="OrthoDB" id="1470350at2759"/>
<keyword evidence="2" id="KW-0349">Heme</keyword>
<dbReference type="AlphaFoldDB" id="A0A0C9VVR9"/>
<evidence type="ECO:0000256" key="8">
    <source>
        <dbReference type="ARBA" id="ARBA00023136"/>
    </source>
</evidence>
<dbReference type="GO" id="GO:0005506">
    <property type="term" value="F:iron ion binding"/>
    <property type="evidence" value="ECO:0007669"/>
    <property type="project" value="InterPro"/>
</dbReference>
<evidence type="ECO:0000256" key="1">
    <source>
        <dbReference type="ARBA" id="ARBA00004370"/>
    </source>
</evidence>
<dbReference type="GO" id="GO:0004497">
    <property type="term" value="F:monooxygenase activity"/>
    <property type="evidence" value="ECO:0007669"/>
    <property type="project" value="InterPro"/>
</dbReference>
<evidence type="ECO:0000256" key="4">
    <source>
        <dbReference type="ARBA" id="ARBA00022723"/>
    </source>
</evidence>
<evidence type="ECO:0000313" key="9">
    <source>
        <dbReference type="EMBL" id="KIJ62200.1"/>
    </source>
</evidence>
<dbReference type="PANTHER" id="PTHR24282">
    <property type="entry name" value="CYTOCHROME P450 FAMILY MEMBER"/>
    <property type="match status" value="1"/>
</dbReference>
<keyword evidence="5" id="KW-1133">Transmembrane helix</keyword>
<dbReference type="GO" id="GO:0016705">
    <property type="term" value="F:oxidoreductase activity, acting on paired donors, with incorporation or reduction of molecular oxygen"/>
    <property type="evidence" value="ECO:0007669"/>
    <property type="project" value="InterPro"/>
</dbReference>
<dbReference type="GO" id="GO:0016020">
    <property type="term" value="C:membrane"/>
    <property type="evidence" value="ECO:0007669"/>
    <property type="project" value="UniProtKB-SubCell"/>
</dbReference>
<dbReference type="PANTHER" id="PTHR24282:SF211">
    <property type="entry name" value="CYTOCHROME P450-RELATED"/>
    <property type="match status" value="1"/>
</dbReference>
<dbReference type="GO" id="GO:0020037">
    <property type="term" value="F:heme binding"/>
    <property type="evidence" value="ECO:0007669"/>
    <property type="project" value="InterPro"/>
</dbReference>
<dbReference type="Gene3D" id="1.10.630.10">
    <property type="entry name" value="Cytochrome P450"/>
    <property type="match status" value="1"/>
</dbReference>
<keyword evidence="10" id="KW-1185">Reference proteome</keyword>
<keyword evidence="7" id="KW-0408">Iron</keyword>
<evidence type="ECO:0000256" key="7">
    <source>
        <dbReference type="ARBA" id="ARBA00023004"/>
    </source>
</evidence>
<evidence type="ECO:0000313" key="10">
    <source>
        <dbReference type="Proteomes" id="UP000053820"/>
    </source>
</evidence>
<dbReference type="Proteomes" id="UP000053820">
    <property type="component" value="Unassembled WGS sequence"/>
</dbReference>
<evidence type="ECO:0000256" key="2">
    <source>
        <dbReference type="ARBA" id="ARBA00022617"/>
    </source>
</evidence>
<proteinExistence type="predicted"/>
<keyword evidence="6" id="KW-0560">Oxidoreductase</keyword>
<dbReference type="SUPFAM" id="SSF48264">
    <property type="entry name" value="Cytochrome P450"/>
    <property type="match status" value="1"/>
</dbReference>
<evidence type="ECO:0000256" key="6">
    <source>
        <dbReference type="ARBA" id="ARBA00023002"/>
    </source>
</evidence>
<sequence length="298" mass="34841">MRVILRSINHHTGYRTLLNQTSIKPSVFGLSPEKTITWVQKHTPFKKFGYDIISAISWLPYPAVSFFVADAPSVKELTLKRWKFPKHMEEYKTFDMFGGNLVSIEGRDWKRHRKICAPAYAEKTNQLVWEEGCSMLSRSFERWGDRFDCEDVSEFTRRFALEVIGITGFGIRFDEGKPHGHKMSFAEAIGVIAKDGALKLVLPSWAMHLTRRFRRIELAFTELWQYMRELVVQRSSQNINTAERHDLFSNLLRANDSSEFSGDYLSEDEFFGEAWLSERDAISHSMLREHIHWLFCRS</sequence>
<keyword evidence="8" id="KW-0472">Membrane</keyword>
<name>A0A0C9VVR9_9AGAM</name>
<gene>
    <name evidence="9" type="ORF">HYDPIDRAFT_30739</name>
</gene>